<dbReference type="Proteomes" id="UP001307705">
    <property type="component" value="Unassembled WGS sequence"/>
</dbReference>
<evidence type="ECO:0000313" key="5">
    <source>
        <dbReference type="Proteomes" id="UP001307705"/>
    </source>
</evidence>
<dbReference type="InterPro" id="IPR002509">
    <property type="entry name" value="NODB_dom"/>
</dbReference>
<dbReference type="CDD" id="cd10917">
    <property type="entry name" value="CE4_NodB_like_6s_7s"/>
    <property type="match status" value="1"/>
</dbReference>
<keyword evidence="5" id="KW-1185">Reference proteome</keyword>
<protein>
    <submittedName>
        <fullName evidence="4">Polysaccharide deacetylase family protein</fullName>
    </submittedName>
</protein>
<feature type="domain" description="NodB homology" evidence="3">
    <location>
        <begin position="26"/>
        <end position="206"/>
    </location>
</feature>
<keyword evidence="1" id="KW-0479">Metal-binding</keyword>
<dbReference type="RefSeq" id="WP_338229559.1">
    <property type="nucleotide sequence ID" value="NZ_BTPE01000011.1"/>
</dbReference>
<reference evidence="4 5" key="1">
    <citation type="submission" date="2023-08" db="EMBL/GenBank/DDBJ databases">
        <title>Draft genome sequence of Algoriphagus taiwanensis.</title>
        <authorList>
            <person name="Takatani N."/>
            <person name="Hosokawa M."/>
            <person name="Sawabe T."/>
        </authorList>
    </citation>
    <scope>NUCLEOTIDE SEQUENCE [LARGE SCALE GENOMIC DNA]</scope>
    <source>
        <strain evidence="4 5">JCM 19755</strain>
    </source>
</reference>
<sequence>MVFHGVPSLIQRLFPNRVWENETESQSVFLTFDDGPVPGVTDFVLRELEKRGQKATFFMVGDNVRKNPSLAREVIQAGHQVGNHTHNHLNGWKTDTESYLSNFEKAEKTIEDVLAQKTEYFRPPYGLITSAQASSIRATHQVIMWSVLSGDYRKGILPERVIEQSCKRTRKGSVVVFHDQEKTAEILPKVLPVYLDFLLSEGYQTQLL</sequence>
<evidence type="ECO:0000256" key="1">
    <source>
        <dbReference type="ARBA" id="ARBA00022723"/>
    </source>
</evidence>
<comment type="caution">
    <text evidence="4">The sequence shown here is derived from an EMBL/GenBank/DDBJ whole genome shotgun (WGS) entry which is preliminary data.</text>
</comment>
<dbReference type="Gene3D" id="3.20.20.370">
    <property type="entry name" value="Glycoside hydrolase/deacetylase"/>
    <property type="match status" value="1"/>
</dbReference>
<dbReference type="InterPro" id="IPR050248">
    <property type="entry name" value="Polysacc_deacetylase_ArnD"/>
</dbReference>
<dbReference type="PANTHER" id="PTHR10587:SF133">
    <property type="entry name" value="CHITIN DEACETYLASE 1-RELATED"/>
    <property type="match status" value="1"/>
</dbReference>
<dbReference type="SUPFAM" id="SSF88713">
    <property type="entry name" value="Glycoside hydrolase/deacetylase"/>
    <property type="match status" value="1"/>
</dbReference>
<dbReference type="PANTHER" id="PTHR10587">
    <property type="entry name" value="GLYCOSYL TRANSFERASE-RELATED"/>
    <property type="match status" value="1"/>
</dbReference>
<dbReference type="PROSITE" id="PS51677">
    <property type="entry name" value="NODB"/>
    <property type="match status" value="1"/>
</dbReference>
<evidence type="ECO:0000313" key="4">
    <source>
        <dbReference type="EMBL" id="GMQ34737.1"/>
    </source>
</evidence>
<dbReference type="Pfam" id="PF01522">
    <property type="entry name" value="Polysacc_deac_1"/>
    <property type="match status" value="1"/>
</dbReference>
<accession>A0ABQ6Q4D8</accession>
<gene>
    <name evidence="4" type="ORF">Ataiwa_30100</name>
</gene>
<dbReference type="InterPro" id="IPR011330">
    <property type="entry name" value="Glyco_hydro/deAcase_b/a-brl"/>
</dbReference>
<evidence type="ECO:0000259" key="3">
    <source>
        <dbReference type="PROSITE" id="PS51677"/>
    </source>
</evidence>
<proteinExistence type="predicted"/>
<organism evidence="4 5">
    <name type="scientific">Algoriphagus taiwanensis</name>
    <dbReference type="NCBI Taxonomy" id="1445656"/>
    <lineage>
        <taxon>Bacteria</taxon>
        <taxon>Pseudomonadati</taxon>
        <taxon>Bacteroidota</taxon>
        <taxon>Cytophagia</taxon>
        <taxon>Cytophagales</taxon>
        <taxon>Cyclobacteriaceae</taxon>
        <taxon>Algoriphagus</taxon>
    </lineage>
</organism>
<dbReference type="EMBL" id="BTPE01000011">
    <property type="protein sequence ID" value="GMQ34737.1"/>
    <property type="molecule type" value="Genomic_DNA"/>
</dbReference>
<evidence type="ECO:0000256" key="2">
    <source>
        <dbReference type="ARBA" id="ARBA00022801"/>
    </source>
</evidence>
<name>A0ABQ6Q4D8_9BACT</name>
<keyword evidence="2" id="KW-0378">Hydrolase</keyword>